<comment type="subcellular location">
    <subcellularLocation>
        <location evidence="1">Membrane</location>
        <topology evidence="1">Multi-pass membrane protein</topology>
    </subcellularLocation>
</comment>
<feature type="compositionally biased region" description="Polar residues" evidence="7">
    <location>
        <begin position="816"/>
        <end position="832"/>
    </location>
</feature>
<feature type="transmembrane region" description="Helical" evidence="8">
    <location>
        <begin position="411"/>
        <end position="431"/>
    </location>
</feature>
<dbReference type="PANTHER" id="PTHR13018:SF143">
    <property type="entry name" value="CSC1_OSCA1-LIKE 7TM REGION DOMAIN-CONTAINING PROTEIN"/>
    <property type="match status" value="1"/>
</dbReference>
<feature type="compositionally biased region" description="Basic and acidic residues" evidence="7">
    <location>
        <begin position="267"/>
        <end position="287"/>
    </location>
</feature>
<proteinExistence type="inferred from homology"/>
<organism evidence="13 14">
    <name type="scientific">Gymnopilus dilepis</name>
    <dbReference type="NCBI Taxonomy" id="231916"/>
    <lineage>
        <taxon>Eukaryota</taxon>
        <taxon>Fungi</taxon>
        <taxon>Dikarya</taxon>
        <taxon>Basidiomycota</taxon>
        <taxon>Agaricomycotina</taxon>
        <taxon>Agaricomycetes</taxon>
        <taxon>Agaricomycetidae</taxon>
        <taxon>Agaricales</taxon>
        <taxon>Agaricineae</taxon>
        <taxon>Hymenogastraceae</taxon>
        <taxon>Gymnopilus</taxon>
    </lineage>
</organism>
<name>A0A409VW89_9AGAR</name>
<dbReference type="GO" id="GO:0005886">
    <property type="term" value="C:plasma membrane"/>
    <property type="evidence" value="ECO:0007669"/>
    <property type="project" value="TreeGrafter"/>
</dbReference>
<dbReference type="GO" id="GO:0005227">
    <property type="term" value="F:calcium-activated cation channel activity"/>
    <property type="evidence" value="ECO:0007669"/>
    <property type="project" value="InterPro"/>
</dbReference>
<dbReference type="InterPro" id="IPR022257">
    <property type="entry name" value="PHM7_ext"/>
</dbReference>
<feature type="transmembrane region" description="Helical" evidence="8">
    <location>
        <begin position="691"/>
        <end position="713"/>
    </location>
</feature>
<keyword evidence="3" id="KW-0813">Transport</keyword>
<evidence type="ECO:0000313" key="14">
    <source>
        <dbReference type="Proteomes" id="UP000284706"/>
    </source>
</evidence>
<feature type="domain" description="10TM putative phosphate transporter extracellular tail" evidence="10">
    <location>
        <begin position="860"/>
        <end position="928"/>
    </location>
</feature>
<reference evidence="13 14" key="1">
    <citation type="journal article" date="2018" name="Evol. Lett.">
        <title>Horizontal gene cluster transfer increased hallucinogenic mushroom diversity.</title>
        <authorList>
            <person name="Reynolds H.T."/>
            <person name="Vijayakumar V."/>
            <person name="Gluck-Thaler E."/>
            <person name="Korotkin H.B."/>
            <person name="Matheny P.B."/>
            <person name="Slot J.C."/>
        </authorList>
    </citation>
    <scope>NUCLEOTIDE SEQUENCE [LARGE SCALE GENOMIC DNA]</scope>
    <source>
        <strain evidence="13 14">SRW20</strain>
    </source>
</reference>
<feature type="transmembrane region" description="Helical" evidence="8">
    <location>
        <begin position="461"/>
        <end position="481"/>
    </location>
</feature>
<evidence type="ECO:0000259" key="9">
    <source>
        <dbReference type="Pfam" id="PF02714"/>
    </source>
</evidence>
<dbReference type="OrthoDB" id="1076608at2759"/>
<feature type="domain" description="CSC1/OSCA1-like cytosolic" evidence="12">
    <location>
        <begin position="190"/>
        <end position="395"/>
    </location>
</feature>
<dbReference type="Pfam" id="PF14703">
    <property type="entry name" value="PHM7_cyt"/>
    <property type="match status" value="1"/>
</dbReference>
<evidence type="ECO:0000256" key="4">
    <source>
        <dbReference type="ARBA" id="ARBA00022692"/>
    </source>
</evidence>
<dbReference type="InterPro" id="IPR045122">
    <property type="entry name" value="Csc1-like"/>
</dbReference>
<feature type="transmembrane region" description="Helical" evidence="8">
    <location>
        <begin position="96"/>
        <end position="116"/>
    </location>
</feature>
<evidence type="ECO:0000313" key="13">
    <source>
        <dbReference type="EMBL" id="PPQ70521.1"/>
    </source>
</evidence>
<feature type="transmembrane region" description="Helical" evidence="8">
    <location>
        <begin position="622"/>
        <end position="642"/>
    </location>
</feature>
<feature type="transmembrane region" description="Helical" evidence="8">
    <location>
        <begin position="501"/>
        <end position="523"/>
    </location>
</feature>
<dbReference type="Proteomes" id="UP000284706">
    <property type="component" value="Unassembled WGS sequence"/>
</dbReference>
<evidence type="ECO:0000256" key="1">
    <source>
        <dbReference type="ARBA" id="ARBA00004141"/>
    </source>
</evidence>
<evidence type="ECO:0000256" key="2">
    <source>
        <dbReference type="ARBA" id="ARBA00007779"/>
    </source>
</evidence>
<dbReference type="InterPro" id="IPR003864">
    <property type="entry name" value="CSC1/OSCA1-like_7TM"/>
</dbReference>
<dbReference type="EMBL" id="NHYE01005538">
    <property type="protein sequence ID" value="PPQ70521.1"/>
    <property type="molecule type" value="Genomic_DNA"/>
</dbReference>
<dbReference type="InParanoid" id="A0A409VW89"/>
<dbReference type="InterPro" id="IPR027815">
    <property type="entry name" value="CSC1/OSCA1-like_cyt"/>
</dbReference>
<evidence type="ECO:0000259" key="10">
    <source>
        <dbReference type="Pfam" id="PF12621"/>
    </source>
</evidence>
<evidence type="ECO:0000256" key="8">
    <source>
        <dbReference type="SAM" id="Phobius"/>
    </source>
</evidence>
<feature type="compositionally biased region" description="Basic and acidic residues" evidence="7">
    <location>
        <begin position="779"/>
        <end position="797"/>
    </location>
</feature>
<keyword evidence="14" id="KW-1185">Reference proteome</keyword>
<protein>
    <recommendedName>
        <fullName evidence="15">CSC1/OSCA1-like 7TM region domain-containing protein</fullName>
    </recommendedName>
</protein>
<keyword evidence="4 8" id="KW-0812">Transmembrane</keyword>
<dbReference type="Pfam" id="PF12621">
    <property type="entry name" value="PHM7_ext"/>
    <property type="match status" value="1"/>
</dbReference>
<feature type="domain" description="CSC1/OSCA1-like N-terminal transmembrane" evidence="11">
    <location>
        <begin position="17"/>
        <end position="167"/>
    </location>
</feature>
<feature type="compositionally biased region" description="Basic and acidic residues" evidence="7">
    <location>
        <begin position="833"/>
        <end position="844"/>
    </location>
</feature>
<evidence type="ECO:0000259" key="11">
    <source>
        <dbReference type="Pfam" id="PF13967"/>
    </source>
</evidence>
<feature type="transmembrane region" description="Helical" evidence="8">
    <location>
        <begin position="17"/>
        <end position="39"/>
    </location>
</feature>
<evidence type="ECO:0000259" key="12">
    <source>
        <dbReference type="Pfam" id="PF14703"/>
    </source>
</evidence>
<evidence type="ECO:0000256" key="5">
    <source>
        <dbReference type="ARBA" id="ARBA00022989"/>
    </source>
</evidence>
<feature type="transmembrane region" description="Helical" evidence="8">
    <location>
        <begin position="146"/>
        <end position="165"/>
    </location>
</feature>
<feature type="transmembrane region" description="Helical" evidence="8">
    <location>
        <begin position="543"/>
        <end position="575"/>
    </location>
</feature>
<comment type="caution">
    <text evidence="13">The sequence shown here is derived from an EMBL/GenBank/DDBJ whole genome shotgun (WGS) entry which is preliminary data.</text>
</comment>
<dbReference type="Pfam" id="PF02714">
    <property type="entry name" value="RSN1_7TM"/>
    <property type="match status" value="1"/>
</dbReference>
<keyword evidence="6 8" id="KW-0472">Membrane</keyword>
<comment type="similarity">
    <text evidence="2">Belongs to the CSC1 (TC 1.A.17) family.</text>
</comment>
<evidence type="ECO:0000256" key="6">
    <source>
        <dbReference type="ARBA" id="ARBA00023136"/>
    </source>
</evidence>
<feature type="region of interest" description="Disordered" evidence="7">
    <location>
        <begin position="779"/>
        <end position="873"/>
    </location>
</feature>
<sequence length="938" mass="105409">MSAINPQTVVKSNSSTAFLTALAVNGGLLVIEVGAFIVLKRRLWRIYSPRTVLPPPEKRAKQLPSGPWKWVPALISAPSQDVIYKNGLDAYMFLRFLKLLIVLALVFTVVTFVSIIPANAASLPASSGLDEISWSNITEPNDQARFSVHVVVVYLLTAFVLYLIHREMLHFTHMRHQFLLDNSHSRLAQARTVLVTSVPEELANEHDLRLFTSFVPGGIDRVWVYRDTTALNKLFERRVDACRKLEAAEATLLKSATLAWRHREKQHRKEQSRGPDDEENRKERESLVKPPPSMEFLNDLVPSSHRPKHRTGFLGLFGPKVDTINWCKNEISFLNKEIKEKREHIVKGRFLGSVFIRCNLQVGAHVLAQCLSYHEPLKMDNKTMEAHPKDIVWRNLDDGALEMRSRYITSWIATIGLIIAWTFPVGFIGTLSKLADLCAKVHWLEWVCRAPPVAVGLLEGVLPPLLLALLFALLPLILRALAWYECIPRYSLISISVYRRFYLFLLIHGFLIVTLTSGITNAIEGIVTEPTKTVQMLSSRLPGASVFFLTYMLAQGLTGAGGALVQLTSLIFHYIRKWFLGRTPRQAFRVTFQMPSADFGTVLPGLSLLATIMFAYSVLAPLINLLALISFGMLYVAWKFLLTQVFDQPDEKETGGLYFPMAINNLFVGLYIEQICLMCLFFLRISSAKEAAIIEAVFMIILIALTAMTHAFIRNSFSPLRLYLPMSLATKEMAKRYSRTSGPQAPEGKDEDLDLFSKDRIRGLRNRITKTTKKFDGRLERLKTKVRRDDPSPRSAEDEPDSYGGIHDETHKPTLDGTTDCPSSASRPTVDNLQDHSDDLHGPEKPPISDAATAALEVSDTSTDEGNDHEFDHPSTYVDQSWIWIPRDTLGLSSCLTEELKDVGVEASDLGAVMDERGVVEVTRNPPDEGPWDDGEDK</sequence>
<evidence type="ECO:0000256" key="7">
    <source>
        <dbReference type="SAM" id="MobiDB-lite"/>
    </source>
</evidence>
<dbReference type="PANTHER" id="PTHR13018">
    <property type="entry name" value="PROBABLE MEMBRANE PROTEIN DUF221-RELATED"/>
    <property type="match status" value="1"/>
</dbReference>
<gene>
    <name evidence="13" type="ORF">CVT26_013979</name>
</gene>
<dbReference type="AlphaFoldDB" id="A0A409VW89"/>
<dbReference type="FunCoup" id="A0A409VW89">
    <property type="interactions" value="59"/>
</dbReference>
<dbReference type="Pfam" id="PF13967">
    <property type="entry name" value="RSN1_TM"/>
    <property type="match status" value="1"/>
</dbReference>
<dbReference type="InterPro" id="IPR032880">
    <property type="entry name" value="CSC1/OSCA1-like_N"/>
</dbReference>
<evidence type="ECO:0000256" key="3">
    <source>
        <dbReference type="ARBA" id="ARBA00022448"/>
    </source>
</evidence>
<feature type="transmembrane region" description="Helical" evidence="8">
    <location>
        <begin position="663"/>
        <end position="685"/>
    </location>
</feature>
<accession>A0A409VW89</accession>
<evidence type="ECO:0008006" key="15">
    <source>
        <dbReference type="Google" id="ProtNLM"/>
    </source>
</evidence>
<feature type="domain" description="CSC1/OSCA1-like 7TM region" evidence="9">
    <location>
        <begin position="407"/>
        <end position="681"/>
    </location>
</feature>
<keyword evidence="5 8" id="KW-1133">Transmembrane helix</keyword>
<dbReference type="STRING" id="231916.A0A409VW89"/>
<feature type="region of interest" description="Disordered" evidence="7">
    <location>
        <begin position="263"/>
        <end position="290"/>
    </location>
</feature>